<dbReference type="EMBL" id="KY742649">
    <property type="protein sequence ID" value="AQZ54568.1"/>
    <property type="molecule type" value="Genomic_DNA"/>
</dbReference>
<keyword evidence="1" id="KW-1245">Viral tail assembly</keyword>
<accession>A0A1U9ZA43</accession>
<keyword evidence="2" id="KW-0175">Coiled coil</keyword>
<feature type="region of interest" description="Disordered" evidence="3">
    <location>
        <begin position="636"/>
        <end position="655"/>
    </location>
</feature>
<keyword evidence="1" id="KW-1188">Viral release from host cell</keyword>
<feature type="compositionally biased region" description="Low complexity" evidence="3">
    <location>
        <begin position="179"/>
        <end position="191"/>
    </location>
</feature>
<proteinExistence type="predicted"/>
<organism evidence="5 6">
    <name type="scientific">Proteus phage VB_PmiS-Isfahan</name>
    <dbReference type="NCBI Taxonomy" id="1969841"/>
    <lineage>
        <taxon>Viruses</taxon>
        <taxon>Duplodnaviria</taxon>
        <taxon>Heunggongvirae</taxon>
        <taxon>Uroviricota</taxon>
        <taxon>Caudoviricetes</taxon>
        <taxon>Gorganvirus</taxon>
        <taxon>Gorganvirus isfahan</taxon>
    </lineage>
</organism>
<evidence type="ECO:0000313" key="6">
    <source>
        <dbReference type="Proteomes" id="UP000221468"/>
    </source>
</evidence>
<evidence type="ECO:0000313" key="5">
    <source>
        <dbReference type="EMBL" id="AQZ54568.1"/>
    </source>
</evidence>
<feature type="compositionally biased region" description="Polar residues" evidence="3">
    <location>
        <begin position="636"/>
        <end position="651"/>
    </location>
</feature>
<evidence type="ECO:0000256" key="1">
    <source>
        <dbReference type="ARBA" id="ARBA00022465"/>
    </source>
</evidence>
<reference evidence="5 6" key="1">
    <citation type="journal article" date="2019" name="Genomics">
        <title>Genomic analyses of a novel bacteriophage (VB_PmiS-Isfahan) within Siphoviridae family infecting Proteus mirabilis.</title>
        <authorList>
            <person name="Yazdi M."/>
            <person name="Bouzari M."/>
            <person name="Ghaemi E.A."/>
        </authorList>
    </citation>
    <scope>NUCLEOTIDE SEQUENCE [LARGE SCALE GENOMIC DNA]</scope>
</reference>
<dbReference type="NCBIfam" id="TIGR02675">
    <property type="entry name" value="tape_meas_nterm"/>
    <property type="match status" value="1"/>
</dbReference>
<feature type="region of interest" description="Disordered" evidence="3">
    <location>
        <begin position="166"/>
        <end position="195"/>
    </location>
</feature>
<dbReference type="Pfam" id="PF20155">
    <property type="entry name" value="TMP_3"/>
    <property type="match status" value="1"/>
</dbReference>
<feature type="coiled-coil region" evidence="2">
    <location>
        <begin position="544"/>
        <end position="571"/>
    </location>
</feature>
<dbReference type="OrthoDB" id="11900at10239"/>
<protein>
    <submittedName>
        <fullName evidence="5">Tail tape measure protein</fullName>
    </submittedName>
</protein>
<evidence type="ECO:0000259" key="4">
    <source>
        <dbReference type="Pfam" id="PF20155"/>
    </source>
</evidence>
<evidence type="ECO:0000256" key="2">
    <source>
        <dbReference type="SAM" id="Coils"/>
    </source>
</evidence>
<evidence type="ECO:0000256" key="3">
    <source>
        <dbReference type="SAM" id="MobiDB-lite"/>
    </source>
</evidence>
<dbReference type="KEGG" id="vg:40076429"/>
<name>A0A1U9ZA43_9CAUD</name>
<dbReference type="GeneID" id="40076429"/>
<feature type="domain" description="Tape measure protein N-terminal" evidence="4">
    <location>
        <begin position="284"/>
        <end position="472"/>
    </location>
</feature>
<dbReference type="InterPro" id="IPR013491">
    <property type="entry name" value="Tape_meas_N"/>
</dbReference>
<keyword evidence="6" id="KW-1185">Reference proteome</keyword>
<dbReference type="RefSeq" id="YP_009600623.1">
    <property type="nucleotide sequence ID" value="NC_041925.1"/>
</dbReference>
<dbReference type="Proteomes" id="UP000221468">
    <property type="component" value="Segment"/>
</dbReference>
<sequence>MANHNIDIIISTERTIQNLNNLNNSLTQAQRDTIAAAKAANTLTVSNEAVARANLNMAKSQLKLIANDVAMLESRRKLFADQVIQNKALLDNAKNTAESESAQKRLTSSINSLNRVTDEYNKAIKDLDVSQKKYNNANQPFIDAEKRKAEAIRRATDDARRYAETLRQGSAENKRNEQQARQQQQAIAKAKQSNDQYIQSLRNQLEVSKRGGVEGRVYQNQLNLNTRATRAQRDEVEKLTRELDKLNNKQKQAPSTGGGMSLGGLAAGAGIAFGASQILQWGKDALTTADAMAALQVRIRATTKTQEEANAVFGQLTGVANTMGVSLENTISTYARFAPYAAKLGANQQDVVQFIETLNKLGQVGGTSAQEVESALYQLSQSFAANKFQGQEFMVVSKAMPRVLDELADRMGVTRGELSRLASEGQIGAKELLLLKDSSEELETAFKNLPRSIEQASQGLTNQLAVAIDLINQKFGITASIAAQMDGWANTVGRFNQHMSGSWSEVDELNKQLVILNNQREKDLDYLKNAGTNSFKLNFANKSLLNTEKQILEIKQKIAEAEKKASTTEAERPQAIIERDPQADIQIAKMKERIELEKLSGEARAKLSAIQKLGANATKEQVEEAEKLAKTLYELEQQTKSNNESTKQSANEQKRLAKELERNQKANEKYITELKAKAESDKLEVDTARSVLQYRSKLGDSVEDMTFKYRHLANIRAMDEIAAKQLEAQSKLNKDATDAERQKVDELTESLVRQQMTKQVMSDVGQMQGQLETELGDPFEVELQKINDQEAERLAVIEQYRQLDKEYELQYQQDKSDIVASAAKQREQLTFNETKSTLSASANMLGGFSQLVAQFQNESGEKNKAVFAVAKAFAIASAGLNFSSALMQAMADPSAITLPQKLANYGMVASAGAGLIASIKSQNFADGGFVSGAGTGRSDDIFANLSNGEFIATSKATERYRPELEAMNRGTYTGGNNKPVNIEIINNTGASVRTEQLTEDDVRVIIGEEVPNLIGNELQDPYSPAFKSMQSSFEVSRNV</sequence>
<dbReference type="GO" id="GO:0098003">
    <property type="term" value="P:viral tail assembly"/>
    <property type="evidence" value="ECO:0007669"/>
    <property type="project" value="UniProtKB-KW"/>
</dbReference>